<name>I7M2E7_TETTS</name>
<organism evidence="2 3">
    <name type="scientific">Tetrahymena thermophila (strain SB210)</name>
    <dbReference type="NCBI Taxonomy" id="312017"/>
    <lineage>
        <taxon>Eukaryota</taxon>
        <taxon>Sar</taxon>
        <taxon>Alveolata</taxon>
        <taxon>Ciliophora</taxon>
        <taxon>Intramacronucleata</taxon>
        <taxon>Oligohymenophorea</taxon>
        <taxon>Hymenostomatida</taxon>
        <taxon>Tetrahymenina</taxon>
        <taxon>Tetrahymenidae</taxon>
        <taxon>Tetrahymena</taxon>
    </lineage>
</organism>
<evidence type="ECO:0000313" key="2">
    <source>
        <dbReference type="EMBL" id="EAS00249.2"/>
    </source>
</evidence>
<dbReference type="RefSeq" id="XP_001020494.2">
    <property type="nucleotide sequence ID" value="XM_001020494.2"/>
</dbReference>
<dbReference type="InterPro" id="IPR009030">
    <property type="entry name" value="Growth_fac_rcpt_cys_sf"/>
</dbReference>
<keyword evidence="1" id="KW-0732">Signal</keyword>
<evidence type="ECO:0000313" key="3">
    <source>
        <dbReference type="Proteomes" id="UP000009168"/>
    </source>
</evidence>
<proteinExistence type="predicted"/>
<protein>
    <recommendedName>
        <fullName evidence="4">Transmembrane protein</fullName>
    </recommendedName>
</protein>
<feature type="chain" id="PRO_5003712169" description="Transmembrane protein" evidence="1">
    <location>
        <begin position="22"/>
        <end position="1504"/>
    </location>
</feature>
<gene>
    <name evidence="2" type="ORF">TTHERM_00218220</name>
</gene>
<reference evidence="3" key="1">
    <citation type="journal article" date="2006" name="PLoS Biol.">
        <title>Macronuclear genome sequence of the ciliate Tetrahymena thermophila, a model eukaryote.</title>
        <authorList>
            <person name="Eisen J.A."/>
            <person name="Coyne R.S."/>
            <person name="Wu M."/>
            <person name="Wu D."/>
            <person name="Thiagarajan M."/>
            <person name="Wortman J.R."/>
            <person name="Badger J.H."/>
            <person name="Ren Q."/>
            <person name="Amedeo P."/>
            <person name="Jones K.M."/>
            <person name="Tallon L.J."/>
            <person name="Delcher A.L."/>
            <person name="Salzberg S.L."/>
            <person name="Silva J.C."/>
            <person name="Haas B.J."/>
            <person name="Majoros W.H."/>
            <person name="Farzad M."/>
            <person name="Carlton J.M."/>
            <person name="Smith R.K. Jr."/>
            <person name="Garg J."/>
            <person name="Pearlman R.E."/>
            <person name="Karrer K.M."/>
            <person name="Sun L."/>
            <person name="Manning G."/>
            <person name="Elde N.C."/>
            <person name="Turkewitz A.P."/>
            <person name="Asai D.J."/>
            <person name="Wilkes D.E."/>
            <person name="Wang Y."/>
            <person name="Cai H."/>
            <person name="Collins K."/>
            <person name="Stewart B.A."/>
            <person name="Lee S.R."/>
            <person name="Wilamowska K."/>
            <person name="Weinberg Z."/>
            <person name="Ruzzo W.L."/>
            <person name="Wloga D."/>
            <person name="Gaertig J."/>
            <person name="Frankel J."/>
            <person name="Tsao C.-C."/>
            <person name="Gorovsky M.A."/>
            <person name="Keeling P.J."/>
            <person name="Waller R.F."/>
            <person name="Patron N.J."/>
            <person name="Cherry J.M."/>
            <person name="Stover N.A."/>
            <person name="Krieger C.J."/>
            <person name="del Toro C."/>
            <person name="Ryder H.F."/>
            <person name="Williamson S.C."/>
            <person name="Barbeau R.A."/>
            <person name="Hamilton E.P."/>
            <person name="Orias E."/>
        </authorList>
    </citation>
    <scope>NUCLEOTIDE SEQUENCE [LARGE SCALE GENOMIC DNA]</scope>
    <source>
        <strain evidence="3">SB210</strain>
    </source>
</reference>
<accession>I7M2E7</accession>
<dbReference type="SUPFAM" id="SSF57184">
    <property type="entry name" value="Growth factor receptor domain"/>
    <property type="match status" value="2"/>
</dbReference>
<dbReference type="InterPro" id="IPR006212">
    <property type="entry name" value="Furin_repeat"/>
</dbReference>
<feature type="signal peptide" evidence="1">
    <location>
        <begin position="1"/>
        <end position="21"/>
    </location>
</feature>
<dbReference type="PANTHER" id="PTHR45756">
    <property type="entry name" value="PALMITOYLTRANSFERASE"/>
    <property type="match status" value="1"/>
</dbReference>
<dbReference type="OrthoDB" id="430044at2759"/>
<dbReference type="GeneID" id="7838580"/>
<dbReference type="InParanoid" id="I7M2E7"/>
<dbReference type="EMBL" id="GG662621">
    <property type="protein sequence ID" value="EAS00249.2"/>
    <property type="molecule type" value="Genomic_DNA"/>
</dbReference>
<dbReference type="SMART" id="SM00261">
    <property type="entry name" value="FU"/>
    <property type="match status" value="5"/>
</dbReference>
<sequence>MIKKTYIVLQVFALNLVCVFSQTNTITNCAQMSTDNTYCLYCNSGYFLDNLQKTCTQQGPADLFCIQKYNSICIKCDCGHLIVSDKNTCAKATYQLRGCEVINPRSQCIRPKIDYVMSQVGNDVVLRLSGGSFCEIETQQFQCLQCHSGYKLDANRNCVQVNKKIDNIFYSYFYGDQLKSRNSLYVPGDFGVYPIIQYCNQYTGSGDGLTAICTQCYDGMIPNLTQTACYVSPCNFCQFADLSTNVVVCVQCLRPNYFFVYTDKNQNQVCAPRSNFYFDNCLERNPKSDSCNTCVPSFGTPNPYCPLKLWNLQLPQNSIYGCSVYLDSSHCQLCSQGFLLSSGQCYQAPTNCVSIDSNKVCLQCSNLYYLDSSKTCQPMSNPQNCILSDGKSNQCAQCQNLFYLSSSNPITCVPISDIQCALSDGINDKKCKKCNNLYYTNSGLCKQIQEFSKCVVSDGINNQCTNCKNNFMLDSSSKSCKVNTNLQDVPGFYQDSSNKYQNYDFTNWNFCLSFVQSANKCQQCTNIYFVDTNGTCQSAQPSCFTDGNSQNCLYCAGNQYINSLNQCAASNYCSGSYLTNGVKDTCTSCSDNSGQPGFYYNDNSSPSIPQCLTQSNLIIPNCASYKLDPINSIKICTICSNNYYISINTCQPITEKNCQYSDGVNDQCLVCLQGYYIQNNKCKPLSPIPFCINTGQVFCSQCQNLYYINSNTGLCYPISNPNCQQSNGFQDSCQVCQPDYNYIDLNYPNYCGFPFCDIWNQQNPSSGCTKCKNGYYLTKQGSCSYITLSNCLAQNSDQECTLCDGSQKYYLAQMSYGGVICLQLNDQNCKITDGINPVCTQCNPNYYPGPSGICLTIQNCQTLDPVNGICTQCNISYIPSSDQTQCIQILNCQNTDGKNCIQCKDGFYLTTQNGQNACIQIRNCSSNNNNNGIICTSCQLGFTILNYQCVPSQSQPIICQDPCPPSFSSIQCQQCQQSSTIQYSSGDQCFIKYKNSSNQFNCLYCSQAAYLQQNSPNSPFTCLQRNPPTINCQLYNFSSNNDCILCPPLMYLDSNSCKNLSTSDCIYSYGIKNECLNCQKMKYFKKLSDNNYLCSSVANSNVQIGCKIYDNQENCIQCYENHYLSGTGTCLPRTLYDNCLTYYPDQDQCQICQPGFYLKQNNKNPFGYFQPSNTYVLNDYFCMIVDTDKIIINCIQYDENQKCVKCKNTGLYGPLQEYYLDKSNPNDIYYCIDITDKQCQKFVGTNCQKKYIFQCQNYDSNFNCLQCNAGYYLNSSGQSCEPYTAQNCAQYDPKNDQCISCISSYFFDSSNKCLLQITNCYSANNQKCTQCIKDYTLDSSNICQSNVGANCMVGYGTYDTTKNQFPSCQQCNIGYALTSDKTLCIPYYLSIANCKILKSLTKKYYECDQCIDNFFYSKGQNECLQINSLCSIPNCQTYDTQDSYQDYYFCQQCQSPYYVNQAARCSQDPPPPSPTSDNLPDPVISSNLSKIIKFCIYIAVILVL</sequence>
<evidence type="ECO:0008006" key="4">
    <source>
        <dbReference type="Google" id="ProtNLM"/>
    </source>
</evidence>
<evidence type="ECO:0000256" key="1">
    <source>
        <dbReference type="SAM" id="SignalP"/>
    </source>
</evidence>
<dbReference type="InterPro" id="IPR053215">
    <property type="entry name" value="TKL_Ser/Thr_kinase"/>
</dbReference>
<dbReference type="KEGG" id="tet:TTHERM_00218220"/>
<keyword evidence="3" id="KW-1185">Reference proteome</keyword>
<dbReference type="Proteomes" id="UP000009168">
    <property type="component" value="Unassembled WGS sequence"/>
</dbReference>
<dbReference type="PANTHER" id="PTHR45756:SF1">
    <property type="entry name" value="PROTEIN KINASE DOMAIN CONTAINING PROTEIN"/>
    <property type="match status" value="1"/>
</dbReference>